<keyword evidence="3 7" id="KW-0812">Transmembrane</keyword>
<evidence type="ECO:0000256" key="6">
    <source>
        <dbReference type="ARBA" id="ARBA00038076"/>
    </source>
</evidence>
<feature type="transmembrane region" description="Helical" evidence="7">
    <location>
        <begin position="331"/>
        <end position="359"/>
    </location>
</feature>
<proteinExistence type="inferred from homology"/>
<evidence type="ECO:0000259" key="9">
    <source>
        <dbReference type="Pfam" id="PF12704"/>
    </source>
</evidence>
<evidence type="ECO:0000256" key="7">
    <source>
        <dbReference type="SAM" id="Phobius"/>
    </source>
</evidence>
<evidence type="ECO:0000256" key="1">
    <source>
        <dbReference type="ARBA" id="ARBA00004651"/>
    </source>
</evidence>
<keyword evidence="2" id="KW-1003">Cell membrane</keyword>
<comment type="subcellular location">
    <subcellularLocation>
        <location evidence="1">Cell membrane</location>
        <topology evidence="1">Multi-pass membrane protein</topology>
    </subcellularLocation>
</comment>
<reference evidence="10 11" key="1">
    <citation type="journal article" date="2008" name="Int. J. Syst. Evol. Microbiol.">
        <title>Leifsonia pindariensis sp. nov., isolated from the Pindari glacier of the Indian Himalayas, and emended description of the genus Leifsonia.</title>
        <authorList>
            <person name="Reddy G.S."/>
            <person name="Prabagaran S.R."/>
            <person name="Shivaji S."/>
        </authorList>
    </citation>
    <scope>NUCLEOTIDE SEQUENCE [LARGE SCALE GENOMIC DNA]</scope>
    <source>
        <strain evidence="10 11">PON 10</strain>
    </source>
</reference>
<evidence type="ECO:0000256" key="4">
    <source>
        <dbReference type="ARBA" id="ARBA00022989"/>
    </source>
</evidence>
<dbReference type="PANTHER" id="PTHR30572:SF4">
    <property type="entry name" value="ABC TRANSPORTER PERMEASE YTRF"/>
    <property type="match status" value="1"/>
</dbReference>
<keyword evidence="4 7" id="KW-1133">Transmembrane helix</keyword>
<evidence type="ECO:0000259" key="8">
    <source>
        <dbReference type="Pfam" id="PF02687"/>
    </source>
</evidence>
<dbReference type="Pfam" id="PF02687">
    <property type="entry name" value="FtsX"/>
    <property type="match status" value="1"/>
</dbReference>
<gene>
    <name evidence="10" type="ORF">GY24_01725</name>
</gene>
<dbReference type="RefSeq" id="WP_104474086.1">
    <property type="nucleotide sequence ID" value="NZ_MPZN01000003.1"/>
</dbReference>
<accession>A0ABX5B155</accession>
<name>A0ABX5B155_9MICO</name>
<dbReference type="Pfam" id="PF12704">
    <property type="entry name" value="MacB_PCD"/>
    <property type="match status" value="1"/>
</dbReference>
<comment type="caution">
    <text evidence="10">The sequence shown here is derived from an EMBL/GenBank/DDBJ whole genome shotgun (WGS) entry which is preliminary data.</text>
</comment>
<dbReference type="InterPro" id="IPR025857">
    <property type="entry name" value="MacB_PCD"/>
</dbReference>
<sequence length="405" mass="41327">MSRPRASRPGAAPARSRLRPGDLLALGFHGLRARPLRAVLSSLGIAIGIAAMIAVIGISTSSQALVKERLSELGTNLLTVTGGSDLLGQEVPLAEGAVAAIRRIPGVQHAGSTAALADVNVYRNSEIAPSRTGGLSVAAADLELLDATGTQMLTGAWLNEATAQYPTVVLGRAAAERLGIQSPGSLVWLGGAHFSVLGILDSSVLVPELDSMALIGEPVARQLFGHTGNPTTIYERSDDARVGAVRTLLPPTLSPEKPSAVKVSRPSDALAAKNTVDQAFTGLLVGVGSIALLVGGIGVANTMVISVLERRREIGLRRSLGATRRHIRQQFLLEAVLLAAAGGLAGTALGWLITAIAARANGWALAIPPEVLVAGVAVTAVVGAIAGLLPAVRAARTSPTAALSS</sequence>
<feature type="transmembrane region" description="Helical" evidence="7">
    <location>
        <begin position="38"/>
        <end position="58"/>
    </location>
</feature>
<keyword evidence="5 7" id="KW-0472">Membrane</keyword>
<feature type="domain" description="MacB-like periplasmic core" evidence="9">
    <location>
        <begin position="39"/>
        <end position="202"/>
    </location>
</feature>
<dbReference type="InterPro" id="IPR003838">
    <property type="entry name" value="ABC3_permease_C"/>
</dbReference>
<feature type="transmembrane region" description="Helical" evidence="7">
    <location>
        <begin position="371"/>
        <end position="392"/>
    </location>
</feature>
<feature type="domain" description="ABC3 transporter permease C-terminal" evidence="8">
    <location>
        <begin position="288"/>
        <end position="399"/>
    </location>
</feature>
<evidence type="ECO:0000256" key="5">
    <source>
        <dbReference type="ARBA" id="ARBA00023136"/>
    </source>
</evidence>
<evidence type="ECO:0000313" key="10">
    <source>
        <dbReference type="EMBL" id="PPL20289.1"/>
    </source>
</evidence>
<evidence type="ECO:0000256" key="3">
    <source>
        <dbReference type="ARBA" id="ARBA00022692"/>
    </source>
</evidence>
<comment type="similarity">
    <text evidence="6">Belongs to the ABC-4 integral membrane protein family.</text>
</comment>
<evidence type="ECO:0000313" key="11">
    <source>
        <dbReference type="Proteomes" id="UP000237755"/>
    </source>
</evidence>
<dbReference type="PANTHER" id="PTHR30572">
    <property type="entry name" value="MEMBRANE COMPONENT OF TRANSPORTER-RELATED"/>
    <property type="match status" value="1"/>
</dbReference>
<keyword evidence="11" id="KW-1185">Reference proteome</keyword>
<organism evidence="10 11">
    <name type="scientific">Microterricola pindariensis</name>
    <dbReference type="NCBI Taxonomy" id="478010"/>
    <lineage>
        <taxon>Bacteria</taxon>
        <taxon>Bacillati</taxon>
        <taxon>Actinomycetota</taxon>
        <taxon>Actinomycetes</taxon>
        <taxon>Micrococcales</taxon>
        <taxon>Microbacteriaceae</taxon>
        <taxon>Microterricola</taxon>
    </lineage>
</organism>
<dbReference type="EMBL" id="MPZN01000003">
    <property type="protein sequence ID" value="PPL20289.1"/>
    <property type="molecule type" value="Genomic_DNA"/>
</dbReference>
<protein>
    <submittedName>
        <fullName evidence="10">ABC transporter permease</fullName>
    </submittedName>
</protein>
<evidence type="ECO:0000256" key="2">
    <source>
        <dbReference type="ARBA" id="ARBA00022475"/>
    </source>
</evidence>
<dbReference type="InterPro" id="IPR050250">
    <property type="entry name" value="Macrolide_Exporter_MacB"/>
</dbReference>
<feature type="transmembrane region" description="Helical" evidence="7">
    <location>
        <begin position="283"/>
        <end position="308"/>
    </location>
</feature>
<dbReference type="Proteomes" id="UP000237755">
    <property type="component" value="Unassembled WGS sequence"/>
</dbReference>